<evidence type="ECO:0000256" key="4">
    <source>
        <dbReference type="ARBA" id="ARBA00022833"/>
    </source>
</evidence>
<feature type="domain" description="Formimidoylglutamate deiminase N-terminal" evidence="6">
    <location>
        <begin position="9"/>
        <end position="45"/>
    </location>
</feature>
<gene>
    <name evidence="7" type="ORF">DZC52_05940</name>
</gene>
<dbReference type="NCBIfam" id="NF006684">
    <property type="entry name" value="PRK09229.1-5"/>
    <property type="match status" value="1"/>
</dbReference>
<dbReference type="Pfam" id="PF01979">
    <property type="entry name" value="Amidohydro_1"/>
    <property type="match status" value="1"/>
</dbReference>
<keyword evidence="3 7" id="KW-0378">Hydrolase</keyword>
<evidence type="ECO:0000256" key="3">
    <source>
        <dbReference type="ARBA" id="ARBA00022801"/>
    </source>
</evidence>
<accession>A0A3E1K9S2</accession>
<evidence type="ECO:0000259" key="6">
    <source>
        <dbReference type="Pfam" id="PF22429"/>
    </source>
</evidence>
<evidence type="ECO:0000259" key="5">
    <source>
        <dbReference type="Pfam" id="PF01979"/>
    </source>
</evidence>
<reference evidence="7 8" key="1">
    <citation type="submission" date="2018-08" db="EMBL/GenBank/DDBJ databases">
        <title>Wenzhouxiangella salilacus sp. nov., a novel bacterium isolated from a saline lake in Xinjiang Province, China.</title>
        <authorList>
            <person name="Han S."/>
        </authorList>
    </citation>
    <scope>NUCLEOTIDE SEQUENCE [LARGE SCALE GENOMIC DNA]</scope>
    <source>
        <strain evidence="7 8">XDB06</strain>
    </source>
</reference>
<dbReference type="Gene3D" id="2.30.40.10">
    <property type="entry name" value="Urease, subunit C, domain 1"/>
    <property type="match status" value="1"/>
</dbReference>
<evidence type="ECO:0000256" key="1">
    <source>
        <dbReference type="ARBA" id="ARBA00001947"/>
    </source>
</evidence>
<dbReference type="SUPFAM" id="SSF51338">
    <property type="entry name" value="Composite domain of metallo-dependent hydrolases"/>
    <property type="match status" value="1"/>
</dbReference>
<dbReference type="InterPro" id="IPR010252">
    <property type="entry name" value="HutF"/>
</dbReference>
<dbReference type="EC" id="3.5.3.13" evidence="7"/>
<dbReference type="InterPro" id="IPR006680">
    <property type="entry name" value="Amidohydro-rel"/>
</dbReference>
<dbReference type="InterPro" id="IPR051607">
    <property type="entry name" value="Metallo-dep_hydrolases"/>
</dbReference>
<dbReference type="Pfam" id="PF22429">
    <property type="entry name" value="HutF_N"/>
    <property type="match status" value="1"/>
</dbReference>
<dbReference type="SUPFAM" id="SSF51556">
    <property type="entry name" value="Metallo-dependent hydrolases"/>
    <property type="match status" value="1"/>
</dbReference>
<dbReference type="InterPro" id="IPR011059">
    <property type="entry name" value="Metal-dep_hydrolase_composite"/>
</dbReference>
<evidence type="ECO:0000313" key="8">
    <source>
        <dbReference type="Proteomes" id="UP000260351"/>
    </source>
</evidence>
<comment type="caution">
    <text evidence="7">The sequence shown here is derived from an EMBL/GenBank/DDBJ whole genome shotgun (WGS) entry which is preliminary data.</text>
</comment>
<dbReference type="GO" id="GO:0050416">
    <property type="term" value="F:formimidoylglutamate deiminase activity"/>
    <property type="evidence" value="ECO:0007669"/>
    <property type="project" value="UniProtKB-EC"/>
</dbReference>
<dbReference type="PANTHER" id="PTHR11271:SF48">
    <property type="entry name" value="AMIDOHYDROLASE-RELATED DOMAIN-CONTAINING PROTEIN"/>
    <property type="match status" value="1"/>
</dbReference>
<feature type="domain" description="Amidohydrolase-related" evidence="5">
    <location>
        <begin position="52"/>
        <end position="425"/>
    </location>
</feature>
<proteinExistence type="predicted"/>
<comment type="cofactor">
    <cofactor evidence="1">
        <name>Zn(2+)</name>
        <dbReference type="ChEBI" id="CHEBI:29105"/>
    </cofactor>
</comment>
<keyword evidence="2" id="KW-0479">Metal-binding</keyword>
<keyword evidence="4" id="KW-0862">Zinc</keyword>
<dbReference type="InterPro" id="IPR055156">
    <property type="entry name" value="HutF-like_N"/>
</dbReference>
<dbReference type="GO" id="GO:0005829">
    <property type="term" value="C:cytosol"/>
    <property type="evidence" value="ECO:0007669"/>
    <property type="project" value="TreeGrafter"/>
</dbReference>
<evidence type="ECO:0000256" key="2">
    <source>
        <dbReference type="ARBA" id="ARBA00022723"/>
    </source>
</evidence>
<name>A0A3E1K9S2_9GAMM</name>
<dbReference type="NCBIfam" id="TIGR02022">
    <property type="entry name" value="hutF"/>
    <property type="match status" value="1"/>
</dbReference>
<dbReference type="PANTHER" id="PTHR11271">
    <property type="entry name" value="GUANINE DEAMINASE"/>
    <property type="match status" value="1"/>
</dbReference>
<keyword evidence="8" id="KW-1185">Reference proteome</keyword>
<dbReference type="Gene3D" id="3.20.20.140">
    <property type="entry name" value="Metal-dependent hydrolases"/>
    <property type="match status" value="1"/>
</dbReference>
<dbReference type="GO" id="GO:0019239">
    <property type="term" value="F:deaminase activity"/>
    <property type="evidence" value="ECO:0007669"/>
    <property type="project" value="TreeGrafter"/>
</dbReference>
<evidence type="ECO:0000313" key="7">
    <source>
        <dbReference type="EMBL" id="RFF30974.1"/>
    </source>
</evidence>
<protein>
    <submittedName>
        <fullName evidence="7">Formimidoylglutamate deiminase</fullName>
        <ecNumber evidence="7">3.5.3.13</ecNumber>
    </submittedName>
</protein>
<dbReference type="EMBL" id="QUZK01000025">
    <property type="protein sequence ID" value="RFF30974.1"/>
    <property type="molecule type" value="Genomic_DNA"/>
</dbReference>
<dbReference type="AlphaFoldDB" id="A0A3E1K9S2"/>
<organism evidence="7 8">
    <name type="scientific">Wenzhouxiangella sediminis</name>
    <dbReference type="NCBI Taxonomy" id="1792836"/>
    <lineage>
        <taxon>Bacteria</taxon>
        <taxon>Pseudomonadati</taxon>
        <taxon>Pseudomonadota</taxon>
        <taxon>Gammaproteobacteria</taxon>
        <taxon>Chromatiales</taxon>
        <taxon>Wenzhouxiangellaceae</taxon>
        <taxon>Wenzhouxiangella</taxon>
    </lineage>
</organism>
<sequence>MAARMTQRLHCSRVLLADGWRDDVTLELDTDGSIASIRAGCLEDAERLPGPVLPGMVNVHSHIHQRLIAGLTGRGAGPEDSFWSWRERMYEAVGLLSGEDFRTLAAWGFMELLEGGYTTTGEFHYPHRLGGQSPMETAGQVLEAAERAGCGLTLLPVWYRHGGFGRQPLGERQQPFGMALEEIISLVESLQSTAGGLQRVGVAPHSLRAVDARDLPALLEGIPAGPVHLHISEQPAEVEACLQHHGCRPVEWLLRHVDVDDRWCLIHATHASNDERHALAECSAVIGICPTTEADLGDGLFPVREYLDGGGRVAVGSDSNLVTSAAEELRLLEWGQRLRLQQRNVLCGAGEHIGTSLWQQAARAGAAALDQPVGELSEGCRADLVVLDESHPMLTGLQPEDMLDSFVFAHAGDMIDEVRVAGRRVVAAGRHPARSELAGRVAELRRRLAGTTPS</sequence>
<dbReference type="GO" id="GO:0046872">
    <property type="term" value="F:metal ion binding"/>
    <property type="evidence" value="ECO:0007669"/>
    <property type="project" value="UniProtKB-KW"/>
</dbReference>
<dbReference type="Proteomes" id="UP000260351">
    <property type="component" value="Unassembled WGS sequence"/>
</dbReference>
<dbReference type="InterPro" id="IPR032466">
    <property type="entry name" value="Metal_Hydrolase"/>
</dbReference>